<proteinExistence type="inferred from homology"/>
<feature type="transmembrane region" description="Helical" evidence="5">
    <location>
        <begin position="200"/>
        <end position="221"/>
    </location>
</feature>
<dbReference type="GO" id="GO:0016740">
    <property type="term" value="F:transferase activity"/>
    <property type="evidence" value="ECO:0007669"/>
    <property type="project" value="UniProtKB-UniRule"/>
</dbReference>
<protein>
    <submittedName>
        <fullName evidence="7">Spermidine synthase</fullName>
    </submittedName>
</protein>
<feature type="transmembrane region" description="Helical" evidence="5">
    <location>
        <begin position="242"/>
        <end position="265"/>
    </location>
</feature>
<dbReference type="PANTHER" id="PTHR43317">
    <property type="entry name" value="THERMOSPERMINE SYNTHASE ACAULIS5"/>
    <property type="match status" value="1"/>
</dbReference>
<dbReference type="NCBIfam" id="NF037959">
    <property type="entry name" value="MFS_SpdSyn"/>
    <property type="match status" value="1"/>
</dbReference>
<dbReference type="KEGG" id="nja:NSJP_2893"/>
<keyword evidence="5" id="KW-0812">Transmembrane</keyword>
<evidence type="ECO:0000256" key="3">
    <source>
        <dbReference type="ARBA" id="ARBA00023115"/>
    </source>
</evidence>
<feature type="transmembrane region" description="Helical" evidence="5">
    <location>
        <begin position="424"/>
        <end position="443"/>
    </location>
</feature>
<comment type="caution">
    <text evidence="4">Lacks conserved residue(s) required for the propagation of feature annotation.</text>
</comment>
<feature type="domain" description="PABS" evidence="6">
    <location>
        <begin position="470"/>
        <end position="707"/>
    </location>
</feature>
<keyword evidence="5" id="KW-0472">Membrane</keyword>
<dbReference type="Proteomes" id="UP000192042">
    <property type="component" value="Chromosome I"/>
</dbReference>
<sequence length="849" mass="89840">MSKPFTMASRADSQVNGEDAVAVRRSAQHAIPMTALLLAASGAAALVYQVLWIKQLSLIVGVDVYAVAAGISAFFGGMALGSLLLGRVVDRVRRPLLFYGGIEAGIAALSVSVTVALPHTAELFATAEAAVGPAAWTIPLALVAVPAVLMGGTLSALLRSLQPLQEAISFVAAGLYASNTLGAVAGALLCSFLLIPFLGIRGAALAAAAANLAVVAGAIALDRMSRPFDVDDRFPPAAVVPGNIPLALVLYSIAGGIALGYEVVWSQAIVPFMSTRSFAFSIVLATYLAGLVIGSALCARHADRLRHPWAAFGFLLAAAGAVALLEIALLGRWLVIVQTQAEAAVLALTSSPLFGMCTRFAVAAVSIVFVPTLLLGAAFPVVIRLTVDARHVGRQTGAVVALNTAGGIAGTLVTGFVLVPMLGLVHALAALAIAASVVGGIAAMREAESGSMLRWATLGTGVLTVLVAVVTPADRLASLLPGARAGTLLFYDESPGGTVAVVENRAGHNRFRRLYIEGVSNSGDAMPSMRYMRLQALLPLVIHNGEPRSALVIGFGTGITAGALLAYEDLERRVVAELLPAVVRTAPLFPANLGAGDNPKIDVRLRDGRRELLRSQDEYDVITLEPPPPSAAGVVNLYSTEFYALVGKRLKPSGLLAQWLPLSTQNDEDTRSLVRSVLDSFPHVSLWTTEFNEMLLVGSFEPLQLDVPRITERLSQPGVATALRQVGIASPAALLALWVTDRAGLERYAAGAPAVTDDRPRIEYASWVRPKEVAQTLPGLLALYEVPPLRGDDEMLRSRMTADRERLMTFYRAGLHAYDGDRPSWREEMRRVMNGDPDPYYGWFIHEES</sequence>
<keyword evidence="5" id="KW-1133">Transmembrane helix</keyword>
<dbReference type="PANTHER" id="PTHR43317:SF1">
    <property type="entry name" value="THERMOSPERMINE SYNTHASE ACAULIS5"/>
    <property type="match status" value="1"/>
</dbReference>
<dbReference type="InterPro" id="IPR036259">
    <property type="entry name" value="MFS_trans_sf"/>
</dbReference>
<dbReference type="InterPro" id="IPR030374">
    <property type="entry name" value="PABS"/>
</dbReference>
<feature type="transmembrane region" description="Helical" evidence="5">
    <location>
        <begin position="397"/>
        <end position="418"/>
    </location>
</feature>
<feature type="transmembrane region" description="Helical" evidence="5">
    <location>
        <begin position="34"/>
        <end position="52"/>
    </location>
</feature>
<evidence type="ECO:0000259" key="6">
    <source>
        <dbReference type="PROSITE" id="PS51006"/>
    </source>
</evidence>
<dbReference type="AlphaFoldDB" id="A0A1W1I7S8"/>
<evidence type="ECO:0000256" key="4">
    <source>
        <dbReference type="PROSITE-ProRule" id="PRU00354"/>
    </source>
</evidence>
<dbReference type="Gene3D" id="3.40.50.150">
    <property type="entry name" value="Vaccinia Virus protein VP39"/>
    <property type="match status" value="1"/>
</dbReference>
<reference evidence="7 8" key="1">
    <citation type="submission" date="2017-03" db="EMBL/GenBank/DDBJ databases">
        <authorList>
            <person name="Afonso C.L."/>
            <person name="Miller P.J."/>
            <person name="Scott M.A."/>
            <person name="Spackman E."/>
            <person name="Goraichik I."/>
            <person name="Dimitrov K.M."/>
            <person name="Suarez D.L."/>
            <person name="Swayne D.E."/>
        </authorList>
    </citation>
    <scope>NUCLEOTIDE SEQUENCE [LARGE SCALE GENOMIC DNA]</scope>
    <source>
        <strain evidence="7">Genome sequencing of Nitrospira japonica strain NJ11</strain>
    </source>
</reference>
<evidence type="ECO:0000313" key="7">
    <source>
        <dbReference type="EMBL" id="SLM49060.1"/>
    </source>
</evidence>
<feature type="transmembrane region" description="Helical" evidence="5">
    <location>
        <begin position="455"/>
        <end position="473"/>
    </location>
</feature>
<evidence type="ECO:0000256" key="1">
    <source>
        <dbReference type="ARBA" id="ARBA00007867"/>
    </source>
</evidence>
<accession>A0A1W1I7S8</accession>
<keyword evidence="8" id="KW-1185">Reference proteome</keyword>
<gene>
    <name evidence="7" type="ORF">NSJP_2893</name>
</gene>
<feature type="transmembrane region" description="Helical" evidence="5">
    <location>
        <begin position="309"/>
        <end position="330"/>
    </location>
</feature>
<dbReference type="PROSITE" id="PS51006">
    <property type="entry name" value="PABS_2"/>
    <property type="match status" value="1"/>
</dbReference>
<feature type="transmembrane region" description="Helical" evidence="5">
    <location>
        <begin position="277"/>
        <end position="297"/>
    </location>
</feature>
<dbReference type="EMBL" id="LT828648">
    <property type="protein sequence ID" value="SLM49060.1"/>
    <property type="molecule type" value="Genomic_DNA"/>
</dbReference>
<feature type="transmembrane region" description="Helical" evidence="5">
    <location>
        <begin position="170"/>
        <end position="194"/>
    </location>
</feature>
<keyword evidence="3 4" id="KW-0620">Polyamine biosynthesis</keyword>
<evidence type="ECO:0000313" key="8">
    <source>
        <dbReference type="Proteomes" id="UP000192042"/>
    </source>
</evidence>
<dbReference type="InterPro" id="IPR029063">
    <property type="entry name" value="SAM-dependent_MTases_sf"/>
</dbReference>
<name>A0A1W1I7S8_9BACT</name>
<feature type="transmembrane region" description="Helical" evidence="5">
    <location>
        <begin position="137"/>
        <end position="158"/>
    </location>
</feature>
<feature type="transmembrane region" description="Helical" evidence="5">
    <location>
        <begin position="360"/>
        <end position="385"/>
    </location>
</feature>
<organism evidence="7 8">
    <name type="scientific">Nitrospira japonica</name>
    <dbReference type="NCBI Taxonomy" id="1325564"/>
    <lineage>
        <taxon>Bacteria</taxon>
        <taxon>Pseudomonadati</taxon>
        <taxon>Nitrospirota</taxon>
        <taxon>Nitrospiria</taxon>
        <taxon>Nitrospirales</taxon>
        <taxon>Nitrospiraceae</taxon>
        <taxon>Nitrospira</taxon>
    </lineage>
</organism>
<evidence type="ECO:0000256" key="2">
    <source>
        <dbReference type="ARBA" id="ARBA00022679"/>
    </source>
</evidence>
<dbReference type="Pfam" id="PF01564">
    <property type="entry name" value="Spermine_synth"/>
    <property type="match status" value="1"/>
</dbReference>
<dbReference type="STRING" id="1325564.NSJP_2893"/>
<dbReference type="GO" id="GO:0006596">
    <property type="term" value="P:polyamine biosynthetic process"/>
    <property type="evidence" value="ECO:0007669"/>
    <property type="project" value="UniProtKB-UniRule"/>
</dbReference>
<dbReference type="SUPFAM" id="SSF103473">
    <property type="entry name" value="MFS general substrate transporter"/>
    <property type="match status" value="1"/>
</dbReference>
<feature type="transmembrane region" description="Helical" evidence="5">
    <location>
        <begin position="96"/>
        <end position="117"/>
    </location>
</feature>
<keyword evidence="2 4" id="KW-0808">Transferase</keyword>
<dbReference type="SUPFAM" id="SSF53335">
    <property type="entry name" value="S-adenosyl-L-methionine-dependent methyltransferases"/>
    <property type="match status" value="1"/>
</dbReference>
<feature type="transmembrane region" description="Helical" evidence="5">
    <location>
        <begin position="64"/>
        <end position="84"/>
    </location>
</feature>
<comment type="similarity">
    <text evidence="1">Belongs to the spermidine/spermine synthase family.</text>
</comment>
<evidence type="ECO:0000256" key="5">
    <source>
        <dbReference type="SAM" id="Phobius"/>
    </source>
</evidence>